<dbReference type="Gene3D" id="1.50.10.20">
    <property type="match status" value="2"/>
</dbReference>
<accession>A0A0F9TCB8</accession>
<dbReference type="InterPro" id="IPR008930">
    <property type="entry name" value="Terpenoid_cyclase/PrenylTrfase"/>
</dbReference>
<evidence type="ECO:0008006" key="2">
    <source>
        <dbReference type="Google" id="ProtNLM"/>
    </source>
</evidence>
<sequence length="392" mass="43217">MARQTRRHRRWSAASWPALTGLSALAALTAITVLTAGAFQDGLTSTARAATPGPQLPEIVTRETQAAIEKGLEYLVRTQRNDGSWNVGSFYRGYSTVMTSLAGMALMANGSTPEEGPYARQVTRAMNYVLKHSRPADGLISSAGSGRPMYGHGFSMLFLAQCYGVDVNPQYERRIHDVLTKAVQLTVRSQSDLGERLRHAGGWYYSPDVRLDEGSVTITQLQALRACRNVGITVPTSTIDRAVAYLRHCQVSDGGICYAANSRGQGRPAISAAALACFYAAGVYDRQAGGAGAEAKMVERLWQYMRPYGDPGTGDQHDVWGHWFYLHFYYAQALYQRGGPQWPRYYRAIDRALRQKQNIDGSWSGGVGTSYRTAIACIILQLPYGYLPIYQR</sequence>
<proteinExistence type="predicted"/>
<organism evidence="1">
    <name type="scientific">marine sediment metagenome</name>
    <dbReference type="NCBI Taxonomy" id="412755"/>
    <lineage>
        <taxon>unclassified sequences</taxon>
        <taxon>metagenomes</taxon>
        <taxon>ecological metagenomes</taxon>
    </lineage>
</organism>
<name>A0A0F9TCB8_9ZZZZ</name>
<reference evidence="1" key="1">
    <citation type="journal article" date="2015" name="Nature">
        <title>Complex archaea that bridge the gap between prokaryotes and eukaryotes.</title>
        <authorList>
            <person name="Spang A."/>
            <person name="Saw J.H."/>
            <person name="Jorgensen S.L."/>
            <person name="Zaremba-Niedzwiedzka K."/>
            <person name="Martijn J."/>
            <person name="Lind A.E."/>
            <person name="van Eijk R."/>
            <person name="Schleper C."/>
            <person name="Guy L."/>
            <person name="Ettema T.J."/>
        </authorList>
    </citation>
    <scope>NUCLEOTIDE SEQUENCE</scope>
</reference>
<dbReference type="EMBL" id="LAZR01000289">
    <property type="protein sequence ID" value="KKN76789.1"/>
    <property type="molecule type" value="Genomic_DNA"/>
</dbReference>
<protein>
    <recommendedName>
        <fullName evidence="2">Squalene cyclase C-terminal domain-containing protein</fullName>
    </recommendedName>
</protein>
<comment type="caution">
    <text evidence="1">The sequence shown here is derived from an EMBL/GenBank/DDBJ whole genome shotgun (WGS) entry which is preliminary data.</text>
</comment>
<evidence type="ECO:0000313" key="1">
    <source>
        <dbReference type="EMBL" id="KKN76789.1"/>
    </source>
</evidence>
<dbReference type="SUPFAM" id="SSF48239">
    <property type="entry name" value="Terpenoid cyclases/Protein prenyltransferases"/>
    <property type="match status" value="1"/>
</dbReference>
<dbReference type="AlphaFoldDB" id="A0A0F9TCB8"/>
<dbReference type="CDD" id="cd00688">
    <property type="entry name" value="ISOPREN_C2_like"/>
    <property type="match status" value="1"/>
</dbReference>
<gene>
    <name evidence="1" type="ORF">LCGC14_0366560</name>
</gene>